<keyword evidence="2" id="KW-1185">Reference proteome</keyword>
<dbReference type="EMBL" id="MORL01000001">
    <property type="protein sequence ID" value="OIN61041.1"/>
    <property type="molecule type" value="Genomic_DNA"/>
</dbReference>
<protein>
    <recommendedName>
        <fullName evidence="3">Ig-like domain-containing protein</fullName>
    </recommendedName>
</protein>
<gene>
    <name evidence="1" type="ORF">BLX24_02895</name>
</gene>
<dbReference type="RefSeq" id="WP_071501546.1">
    <property type="nucleotide sequence ID" value="NZ_MORL01000001.1"/>
</dbReference>
<name>A0A1S2VQJ7_9BACT</name>
<dbReference type="AlphaFoldDB" id="A0A1S2VQJ7"/>
<dbReference type="Proteomes" id="UP000181790">
    <property type="component" value="Unassembled WGS sequence"/>
</dbReference>
<evidence type="ECO:0008006" key="3">
    <source>
        <dbReference type="Google" id="ProtNLM"/>
    </source>
</evidence>
<dbReference type="OrthoDB" id="9805159at2"/>
<accession>A0A1S2VQJ7</accession>
<proteinExistence type="predicted"/>
<evidence type="ECO:0000313" key="1">
    <source>
        <dbReference type="EMBL" id="OIN61041.1"/>
    </source>
</evidence>
<organism evidence="1 2">
    <name type="scientific">Arsenicibacter rosenii</name>
    <dbReference type="NCBI Taxonomy" id="1750698"/>
    <lineage>
        <taxon>Bacteria</taxon>
        <taxon>Pseudomonadati</taxon>
        <taxon>Bacteroidota</taxon>
        <taxon>Cytophagia</taxon>
        <taxon>Cytophagales</taxon>
        <taxon>Spirosomataceae</taxon>
        <taxon>Arsenicibacter</taxon>
    </lineage>
</organism>
<comment type="caution">
    <text evidence="1">The sequence shown here is derived from an EMBL/GenBank/DDBJ whole genome shotgun (WGS) entry which is preliminary data.</text>
</comment>
<reference evidence="1 2" key="1">
    <citation type="submission" date="2016-10" db="EMBL/GenBank/DDBJ databases">
        <title>Arsenicibacter rosenii gen. nov., sp. nov., an efficient arsenic-methylating bacterium isolated from an arsenic-contaminated paddy soil.</title>
        <authorList>
            <person name="Huang K."/>
        </authorList>
    </citation>
    <scope>NUCLEOTIDE SEQUENCE [LARGE SCALE GENOMIC DNA]</scope>
    <source>
        <strain evidence="1 2">SM-1</strain>
    </source>
</reference>
<evidence type="ECO:0000313" key="2">
    <source>
        <dbReference type="Proteomes" id="UP000181790"/>
    </source>
</evidence>
<sequence>MLLLLPLSITPLLAQKTWISSGSGSWNTAGNWSPNGVPTASDEVVIPAGTATPVIESGVTALAKYVEVQLGASLSISNGGSLSVVGSKVISDPIYTAAFQNLGTVNTSGLLSISSSVSKTYGIVNDGAFTINGTGEVQIDNTNLIGFWNRISVLSTASVTNSGKFYLGGTASLGAAAIYNEVAIRNNAGGELKIDRASSCNINNRAGSSFVNSGTIAIGQTTNSSGPGIYNFSTFNNQATGVIKIDRTSTAIFNLIDTGPVSFTNAGSIQIGQQATVNGPGIHNLSSGSYAVTFINTSGADIRADRSNTGIYNENTGNATASFTNSGTIHVGQANVINSAPGIHNIARASGSLTFQNTSLAEIKIDRVSTGLQNEAQGPGPMSCTNAGKIHIGQTGPLTSVGLLNTSYSATPIVTFTNTGGAELLIDNASVGLQNESPTTFTNAGSIKIGTTSTQSFYSPGITNKGNFTNQSTGLIAVERVNTSAIHHSQNTLTNSGTITIGISATAGGSYAPSFLSSSTVVNGTGAVLQIDNCTRGGIHSSSLFTNAGLIDIGKNGSGGVYGLQSSATLSNQVSGTITIDHISGSNSWGLFSYYGSSLTNDGIITIGRSYSGGQTGLYNYSTFTNSGSITIDHITPNTYSVHGLYNASGTFTNTGLITMGTSSTLGDWGLYNVASFSNNSGGEIRINRAGITGLRNESGGNFTNSGKVAIGATAGTGQWGLWNQGQFTNNSDLTVDNVTITGLRNQGNTFTNSGTIKVGSNSSSGSWGFWNEGTFNNLNGSISVDRATEVNFENAKGFGGTGVFINKASLSISTGTPATLGFYNEPGATFSNSACAALTLYDNLSNVGGMTNQGIMIVNTSKPHSNTGITNDGVISYLQANAIPNITNNDLIIAPISSNCGNASSTVLQVGGSNSFSVATTWYKDAALTQPAGTYDAGSNTFTASGLNSGLNLLYFAVTDNVTNCVKTASVALQVAGSATSATIQNVSVNATLGSPNCAVELNGQVSGTVFTFTGPNGYVFSNVYRKAGTYTLNGFRVTEPGVYTLTANVTGDCGLGTPVTQTITVSGTKCP</sequence>